<accession>A0A1G7CR72</accession>
<proteinExistence type="inferred from homology"/>
<dbReference type="PROSITE" id="PS51318">
    <property type="entry name" value="TAT"/>
    <property type="match status" value="1"/>
</dbReference>
<keyword evidence="2" id="KW-0675">Receptor</keyword>
<dbReference type="Proteomes" id="UP000198925">
    <property type="component" value="Unassembled WGS sequence"/>
</dbReference>
<reference evidence="2 3" key="1">
    <citation type="submission" date="2016-10" db="EMBL/GenBank/DDBJ databases">
        <authorList>
            <person name="de Groot N.N."/>
        </authorList>
    </citation>
    <scope>NUCLEOTIDE SEQUENCE [LARGE SCALE GENOMIC DNA]</scope>
    <source>
        <strain evidence="2 3">CPCC 100156</strain>
    </source>
</reference>
<dbReference type="AlphaFoldDB" id="A0A1G7CR72"/>
<protein>
    <submittedName>
        <fullName evidence="2">Tripartite-type tricarboxylate transporter, receptor component TctC</fullName>
    </submittedName>
</protein>
<comment type="similarity">
    <text evidence="1">Belongs to the UPF0065 (bug) family.</text>
</comment>
<organism evidence="2 3">
    <name type="scientific">Belnapia rosea</name>
    <dbReference type="NCBI Taxonomy" id="938405"/>
    <lineage>
        <taxon>Bacteria</taxon>
        <taxon>Pseudomonadati</taxon>
        <taxon>Pseudomonadota</taxon>
        <taxon>Alphaproteobacteria</taxon>
        <taxon>Acetobacterales</taxon>
        <taxon>Roseomonadaceae</taxon>
        <taxon>Belnapia</taxon>
    </lineage>
</organism>
<dbReference type="InterPro" id="IPR005064">
    <property type="entry name" value="BUG"/>
</dbReference>
<dbReference type="PIRSF" id="PIRSF017082">
    <property type="entry name" value="YflP"/>
    <property type="match status" value="1"/>
</dbReference>
<evidence type="ECO:0000313" key="3">
    <source>
        <dbReference type="Proteomes" id="UP000198925"/>
    </source>
</evidence>
<dbReference type="InterPro" id="IPR006311">
    <property type="entry name" value="TAT_signal"/>
</dbReference>
<dbReference type="Gene3D" id="3.40.190.10">
    <property type="entry name" value="Periplasmic binding protein-like II"/>
    <property type="match status" value="1"/>
</dbReference>
<dbReference type="Gene3D" id="3.40.190.150">
    <property type="entry name" value="Bordetella uptake gene, domain 1"/>
    <property type="match status" value="1"/>
</dbReference>
<dbReference type="SUPFAM" id="SSF53850">
    <property type="entry name" value="Periplasmic binding protein-like II"/>
    <property type="match status" value="1"/>
</dbReference>
<sequence length="323" mass="33799">MSISRRVFLTATGAAALAPAPLRAQPGRPIRFVVGFPPGGSGDLVARVLGEAVGRELGQTVVVDNRPGAGSNIATEYIARSEPDGTSLLIGGNFSHAVNPALYRRVPFNSVADFTPITEIADYPTIITVSPATGITSLRGLIERARAEPGRLAYATPGNGTPSHLAGAMLEKVAGIELTHVPFRGGAPALQAVLAGDVPLTIGTPPVVLPFIRSGQLRGLSLTTRRSFPIIPEVIGTEEAGLPELDIGGWWGMWGPARLPAPMVMRLFEATVRALGQQGVVAKLAGEGLQVVTSPSPEEFSAFIQREIPFWAEVVRAAGAVVE</sequence>
<name>A0A1G7CR72_9PROT</name>
<dbReference type="EMBL" id="FMZX01000035">
    <property type="protein sequence ID" value="SDE41828.1"/>
    <property type="molecule type" value="Genomic_DNA"/>
</dbReference>
<dbReference type="Pfam" id="PF03401">
    <property type="entry name" value="TctC"/>
    <property type="match status" value="1"/>
</dbReference>
<dbReference type="RefSeq" id="WP_176849828.1">
    <property type="nucleotide sequence ID" value="NZ_FMZX01000035.1"/>
</dbReference>
<dbReference type="PANTHER" id="PTHR42928:SF5">
    <property type="entry name" value="BLR1237 PROTEIN"/>
    <property type="match status" value="1"/>
</dbReference>
<evidence type="ECO:0000256" key="1">
    <source>
        <dbReference type="ARBA" id="ARBA00006987"/>
    </source>
</evidence>
<keyword evidence="3" id="KW-1185">Reference proteome</keyword>
<evidence type="ECO:0000313" key="2">
    <source>
        <dbReference type="EMBL" id="SDE41828.1"/>
    </source>
</evidence>
<dbReference type="InterPro" id="IPR042100">
    <property type="entry name" value="Bug_dom1"/>
</dbReference>
<gene>
    <name evidence="2" type="ORF">SAMN04487779_10351</name>
</gene>
<dbReference type="CDD" id="cd13578">
    <property type="entry name" value="PBP2_Bug27"/>
    <property type="match status" value="1"/>
</dbReference>
<dbReference type="PANTHER" id="PTHR42928">
    <property type="entry name" value="TRICARBOXYLATE-BINDING PROTEIN"/>
    <property type="match status" value="1"/>
</dbReference>